<feature type="transmembrane region" description="Helical" evidence="1">
    <location>
        <begin position="12"/>
        <end position="30"/>
    </location>
</feature>
<feature type="transmembrane region" description="Helical" evidence="1">
    <location>
        <begin position="148"/>
        <end position="171"/>
    </location>
</feature>
<sequence>MEAMSRRHDLDFLRVAAFMLLIVYHVSLMYNSRSFLLKSQDSSAMFDVIHLWTHPWRMSLLFLISGVVTGILLTRQAPEALRSVRTRQLLAPLLVGVLLLIPPQMYVCLNGRLGVDISLLDVFRHYLTLTPVPLPDGGVVNLLGMQHLWYLAYLWAYTAILTLALSVWPGLLRRAGDWLMPWLAGKSILILPAILFILLRLALRPVFPPTLDILTDWYSHAVYLVSFLLGAVIATRSDCWDTIVRMRKPALILALACALSLAILFPTLPGGEPGIWRRLVGRVLGGTFQWCAIVAILGYAKMWLNSDNTVIRYLNRAILTYYVLHQTVMLLIAYGLHQFGLMSASTFIPIVVATLAICALAYELKRRLEVSWRLWSGARVA</sequence>
<keyword evidence="1" id="KW-1133">Transmembrane helix</keyword>
<feature type="transmembrane region" description="Helical" evidence="1">
    <location>
        <begin position="183"/>
        <end position="202"/>
    </location>
</feature>
<feature type="transmembrane region" description="Helical" evidence="1">
    <location>
        <begin position="319"/>
        <end position="336"/>
    </location>
</feature>
<feature type="transmembrane region" description="Helical" evidence="1">
    <location>
        <begin position="279"/>
        <end position="299"/>
    </location>
</feature>
<feature type="transmembrane region" description="Helical" evidence="1">
    <location>
        <begin position="249"/>
        <end position="267"/>
    </location>
</feature>
<organism evidence="3 4">
    <name type="scientific">Rhizobium rhizogenes NBRC 13257</name>
    <dbReference type="NCBI Taxonomy" id="1220581"/>
    <lineage>
        <taxon>Bacteria</taxon>
        <taxon>Pseudomonadati</taxon>
        <taxon>Pseudomonadota</taxon>
        <taxon>Alphaproteobacteria</taxon>
        <taxon>Hyphomicrobiales</taxon>
        <taxon>Rhizobiaceae</taxon>
        <taxon>Rhizobium/Agrobacterium group</taxon>
        <taxon>Rhizobium</taxon>
    </lineage>
</organism>
<dbReference type="EMBL" id="BAYX01000006">
    <property type="protein sequence ID" value="GAJ93586.1"/>
    <property type="molecule type" value="Genomic_DNA"/>
</dbReference>
<dbReference type="InterPro" id="IPR002656">
    <property type="entry name" value="Acyl_transf_3_dom"/>
</dbReference>
<feature type="transmembrane region" description="Helical" evidence="1">
    <location>
        <begin position="217"/>
        <end position="237"/>
    </location>
</feature>
<dbReference type="PANTHER" id="PTHR36927">
    <property type="entry name" value="BLR4337 PROTEIN"/>
    <property type="match status" value="1"/>
</dbReference>
<reference evidence="3 4" key="1">
    <citation type="submission" date="2014-05" db="EMBL/GenBank/DDBJ databases">
        <title>Whole genome shotgun sequence of Rhizobium rhizogenes NBRC 13257.</title>
        <authorList>
            <person name="Katano-Makiyama Y."/>
            <person name="Hosoyama A."/>
            <person name="Hashimoto M."/>
            <person name="Hosoyama Y."/>
            <person name="Noguchi M."/>
            <person name="Tsuchikane K."/>
            <person name="Kimura A."/>
            <person name="Ohji S."/>
            <person name="Ichikawa N."/>
            <person name="Yamazoe A."/>
            <person name="Fujita N."/>
        </authorList>
    </citation>
    <scope>NUCLEOTIDE SEQUENCE [LARGE SCALE GENOMIC DNA]</scope>
    <source>
        <strain evidence="3 4">NBRC 13257</strain>
    </source>
</reference>
<evidence type="ECO:0000259" key="2">
    <source>
        <dbReference type="Pfam" id="PF01757"/>
    </source>
</evidence>
<protein>
    <recommendedName>
        <fullName evidence="2">Acyltransferase 3 domain-containing protein</fullName>
    </recommendedName>
</protein>
<gene>
    <name evidence="3" type="ORF">RRH01S_06_02070</name>
</gene>
<evidence type="ECO:0000313" key="3">
    <source>
        <dbReference type="EMBL" id="GAJ93586.1"/>
    </source>
</evidence>
<dbReference type="GO" id="GO:0016747">
    <property type="term" value="F:acyltransferase activity, transferring groups other than amino-acyl groups"/>
    <property type="evidence" value="ECO:0007669"/>
    <property type="project" value="InterPro"/>
</dbReference>
<dbReference type="AlphaFoldDB" id="A0AA87Q138"/>
<dbReference type="InterPro" id="IPR050623">
    <property type="entry name" value="Glucan_succinyl_AcylTrfase"/>
</dbReference>
<feature type="transmembrane region" description="Helical" evidence="1">
    <location>
        <begin position="342"/>
        <end position="364"/>
    </location>
</feature>
<dbReference type="RefSeq" id="WP_234711702.1">
    <property type="nucleotide sequence ID" value="NZ_BAYX01000006.1"/>
</dbReference>
<dbReference type="Proteomes" id="UP000026941">
    <property type="component" value="Unassembled WGS sequence"/>
</dbReference>
<evidence type="ECO:0000256" key="1">
    <source>
        <dbReference type="SAM" id="Phobius"/>
    </source>
</evidence>
<feature type="domain" description="Acyltransferase 3" evidence="2">
    <location>
        <begin position="8"/>
        <end position="362"/>
    </location>
</feature>
<feature type="transmembrane region" description="Helical" evidence="1">
    <location>
        <begin position="89"/>
        <end position="107"/>
    </location>
</feature>
<accession>A0AA87Q138</accession>
<proteinExistence type="predicted"/>
<evidence type="ECO:0000313" key="4">
    <source>
        <dbReference type="Proteomes" id="UP000026941"/>
    </source>
</evidence>
<keyword evidence="1" id="KW-0472">Membrane</keyword>
<dbReference type="Pfam" id="PF01757">
    <property type="entry name" value="Acyl_transf_3"/>
    <property type="match status" value="1"/>
</dbReference>
<keyword evidence="1" id="KW-0812">Transmembrane</keyword>
<feature type="transmembrane region" description="Helical" evidence="1">
    <location>
        <begin position="56"/>
        <end position="77"/>
    </location>
</feature>
<comment type="caution">
    <text evidence="3">The sequence shown here is derived from an EMBL/GenBank/DDBJ whole genome shotgun (WGS) entry which is preliminary data.</text>
</comment>
<name>A0AA87Q138_RHIRH</name>
<dbReference type="PANTHER" id="PTHR36927:SF3">
    <property type="entry name" value="GLUCANS BIOSYNTHESIS PROTEIN C"/>
    <property type="match status" value="1"/>
</dbReference>